<accession>A0ABT5HUW9</accession>
<organism evidence="2 3">
    <name type="scientific">Asticcacaulis aquaticus</name>
    <dbReference type="NCBI Taxonomy" id="2984212"/>
    <lineage>
        <taxon>Bacteria</taxon>
        <taxon>Pseudomonadati</taxon>
        <taxon>Pseudomonadota</taxon>
        <taxon>Alphaproteobacteria</taxon>
        <taxon>Caulobacterales</taxon>
        <taxon>Caulobacteraceae</taxon>
        <taxon>Asticcacaulis</taxon>
    </lineage>
</organism>
<dbReference type="EMBL" id="JAQQKX010000008">
    <property type="protein sequence ID" value="MDC7683853.1"/>
    <property type="molecule type" value="Genomic_DNA"/>
</dbReference>
<dbReference type="RefSeq" id="WP_272748313.1">
    <property type="nucleotide sequence ID" value="NZ_JAQQKX010000008.1"/>
</dbReference>
<name>A0ABT5HUW9_9CAUL</name>
<feature type="signal peptide" evidence="1">
    <location>
        <begin position="1"/>
        <end position="23"/>
    </location>
</feature>
<evidence type="ECO:0008006" key="4">
    <source>
        <dbReference type="Google" id="ProtNLM"/>
    </source>
</evidence>
<feature type="chain" id="PRO_5046115035" description="PBCV-specific basic adaptor domain-containing protein" evidence="1">
    <location>
        <begin position="24"/>
        <end position="61"/>
    </location>
</feature>
<evidence type="ECO:0000256" key="1">
    <source>
        <dbReference type="SAM" id="SignalP"/>
    </source>
</evidence>
<keyword evidence="3" id="KW-1185">Reference proteome</keyword>
<comment type="caution">
    <text evidence="2">The sequence shown here is derived from an EMBL/GenBank/DDBJ whole genome shotgun (WGS) entry which is preliminary data.</text>
</comment>
<protein>
    <recommendedName>
        <fullName evidence="4">PBCV-specific basic adaptor domain-containing protein</fullName>
    </recommendedName>
</protein>
<keyword evidence="1" id="KW-0732">Signal</keyword>
<proteinExistence type="predicted"/>
<reference evidence="2 3" key="1">
    <citation type="submission" date="2023-01" db="EMBL/GenBank/DDBJ databases">
        <title>Novel species of the genus Asticcacaulis isolated from rivers.</title>
        <authorList>
            <person name="Lu H."/>
        </authorList>
    </citation>
    <scope>NUCLEOTIDE SEQUENCE [LARGE SCALE GENOMIC DNA]</scope>
    <source>
        <strain evidence="2 3">BYS171W</strain>
    </source>
</reference>
<evidence type="ECO:0000313" key="2">
    <source>
        <dbReference type="EMBL" id="MDC7683853.1"/>
    </source>
</evidence>
<gene>
    <name evidence="2" type="ORF">PQU92_11230</name>
</gene>
<evidence type="ECO:0000313" key="3">
    <source>
        <dbReference type="Proteomes" id="UP001214854"/>
    </source>
</evidence>
<dbReference type="Proteomes" id="UP001214854">
    <property type="component" value="Unassembled WGS sequence"/>
</dbReference>
<sequence>MLTKRFLVVSGLAVLAMPQVVSAENTYKPKTPQKYIRGKRGGCYYINKNGNKTYVDRSLCK</sequence>